<dbReference type="SMART" id="SM00181">
    <property type="entry name" value="EGF"/>
    <property type="match status" value="1"/>
</dbReference>
<dbReference type="SUPFAM" id="SSF57196">
    <property type="entry name" value="EGF/Laminin"/>
    <property type="match status" value="1"/>
</dbReference>
<proteinExistence type="predicted"/>
<dbReference type="InterPro" id="IPR000742">
    <property type="entry name" value="EGF"/>
</dbReference>
<dbReference type="InterPro" id="IPR000152">
    <property type="entry name" value="EGF-type_Asp/Asn_hydroxyl_site"/>
</dbReference>
<organism evidence="4">
    <name type="scientific">Brugia timori</name>
    <dbReference type="NCBI Taxonomy" id="42155"/>
    <lineage>
        <taxon>Eukaryota</taxon>
        <taxon>Metazoa</taxon>
        <taxon>Ecdysozoa</taxon>
        <taxon>Nematoda</taxon>
        <taxon>Chromadorea</taxon>
        <taxon>Rhabditida</taxon>
        <taxon>Spirurina</taxon>
        <taxon>Spiruromorpha</taxon>
        <taxon>Filarioidea</taxon>
        <taxon>Onchocercidae</taxon>
        <taxon>Brugia</taxon>
    </lineage>
</organism>
<dbReference type="PROSITE" id="PS00010">
    <property type="entry name" value="ASX_HYDROXYL"/>
    <property type="match status" value="1"/>
</dbReference>
<keyword evidence="1" id="KW-1015">Disulfide bond</keyword>
<dbReference type="WBParaSite" id="BTMF_0000537801-mRNA-1">
    <property type="protein sequence ID" value="BTMF_0000537801-mRNA-1"/>
    <property type="gene ID" value="BTMF_0000537801"/>
</dbReference>
<dbReference type="Gene3D" id="2.10.25.10">
    <property type="entry name" value="Laminin"/>
    <property type="match status" value="1"/>
</dbReference>
<sequence>LPDSSGRHRCTCANNGTRMDSICLVNECMSPELNDCDPNASCMDSILSYECFCNEGFIDTSISPKTRPGIKCAKCLFTILFIHYY</sequence>
<evidence type="ECO:0000313" key="4">
    <source>
        <dbReference type="WBParaSite" id="BTMF_0000537801-mRNA-1"/>
    </source>
</evidence>
<dbReference type="InterPro" id="IPR001881">
    <property type="entry name" value="EGF-like_Ca-bd_dom"/>
</dbReference>
<keyword evidence="2" id="KW-0245">EGF-like domain</keyword>
<evidence type="ECO:0000256" key="1">
    <source>
        <dbReference type="ARBA" id="ARBA00023157"/>
    </source>
</evidence>
<evidence type="ECO:0000259" key="3">
    <source>
        <dbReference type="PROSITE" id="PS50026"/>
    </source>
</evidence>
<dbReference type="AlphaFoldDB" id="A0A0R3QG79"/>
<name>A0A0R3QG79_9BILA</name>
<evidence type="ECO:0000256" key="2">
    <source>
        <dbReference type="PROSITE-ProRule" id="PRU00076"/>
    </source>
</evidence>
<feature type="domain" description="EGF-like" evidence="3">
    <location>
        <begin position="24"/>
        <end position="63"/>
    </location>
</feature>
<reference evidence="4" key="1">
    <citation type="submission" date="2017-02" db="UniProtKB">
        <authorList>
            <consortium name="WormBaseParasite"/>
        </authorList>
    </citation>
    <scope>IDENTIFICATION</scope>
</reference>
<comment type="caution">
    <text evidence="2">Lacks conserved residue(s) required for the propagation of feature annotation.</text>
</comment>
<dbReference type="SMART" id="SM00179">
    <property type="entry name" value="EGF_CA"/>
    <property type="match status" value="1"/>
</dbReference>
<dbReference type="STRING" id="42155.A0A0R3QG79"/>
<protein>
    <submittedName>
        <fullName evidence="4">EGF-like domain-containing protein</fullName>
    </submittedName>
</protein>
<dbReference type="PROSITE" id="PS50026">
    <property type="entry name" value="EGF_3"/>
    <property type="match status" value="1"/>
</dbReference>
<dbReference type="GO" id="GO:0005509">
    <property type="term" value="F:calcium ion binding"/>
    <property type="evidence" value="ECO:0007669"/>
    <property type="project" value="InterPro"/>
</dbReference>
<accession>A0A0R3QG79</accession>